<keyword evidence="2" id="KW-1185">Reference proteome</keyword>
<accession>A0A821Q5L7</accession>
<proteinExistence type="predicted"/>
<dbReference type="EMBL" id="CAJOBZ010000008">
    <property type="protein sequence ID" value="CAF4817838.1"/>
    <property type="molecule type" value="Genomic_DNA"/>
</dbReference>
<evidence type="ECO:0000313" key="2">
    <source>
        <dbReference type="Proteomes" id="UP000663880"/>
    </source>
</evidence>
<protein>
    <submittedName>
        <fullName evidence="1">Uncharacterized protein</fullName>
    </submittedName>
</protein>
<reference evidence="1" key="1">
    <citation type="submission" date="2021-02" db="EMBL/GenBank/DDBJ databases">
        <authorList>
            <person name="Steward A R."/>
        </authorList>
    </citation>
    <scope>NUCLEOTIDE SEQUENCE</scope>
</reference>
<sequence>MTPPGSDTIQQQTAVNLYTRPHRMLSVDTERPMQSWVKMEGVKSRNGSNKEADDDYREAVMVFDEWTVYRDLAAP</sequence>
<evidence type="ECO:0000313" key="1">
    <source>
        <dbReference type="EMBL" id="CAF4817838.1"/>
    </source>
</evidence>
<name>A0A821Q5L7_9NEOP</name>
<dbReference type="AlphaFoldDB" id="A0A821Q5L7"/>
<comment type="caution">
    <text evidence="1">The sequence shown here is derived from an EMBL/GenBank/DDBJ whole genome shotgun (WGS) entry which is preliminary data.</text>
</comment>
<dbReference type="Proteomes" id="UP000663880">
    <property type="component" value="Unassembled WGS sequence"/>
</dbReference>
<organism evidence="1 2">
    <name type="scientific">Pieris macdunnoughi</name>
    <dbReference type="NCBI Taxonomy" id="345717"/>
    <lineage>
        <taxon>Eukaryota</taxon>
        <taxon>Metazoa</taxon>
        <taxon>Ecdysozoa</taxon>
        <taxon>Arthropoda</taxon>
        <taxon>Hexapoda</taxon>
        <taxon>Insecta</taxon>
        <taxon>Pterygota</taxon>
        <taxon>Neoptera</taxon>
        <taxon>Endopterygota</taxon>
        <taxon>Lepidoptera</taxon>
        <taxon>Glossata</taxon>
        <taxon>Ditrysia</taxon>
        <taxon>Papilionoidea</taxon>
        <taxon>Pieridae</taxon>
        <taxon>Pierinae</taxon>
        <taxon>Pieris</taxon>
    </lineage>
</organism>
<gene>
    <name evidence="1" type="ORF">PMACD_LOCUS4425</name>
</gene>